<protein>
    <submittedName>
        <fullName evidence="1">Uncharacterized protein</fullName>
    </submittedName>
</protein>
<dbReference type="EMBL" id="LAZR01000120">
    <property type="protein sequence ID" value="KKN89279.1"/>
    <property type="molecule type" value="Genomic_DNA"/>
</dbReference>
<gene>
    <name evidence="1" type="ORF">LCGC14_0239360</name>
</gene>
<dbReference type="PROSITE" id="PS51257">
    <property type="entry name" value="PROKAR_LIPOPROTEIN"/>
    <property type="match status" value="1"/>
</dbReference>
<accession>A0A0F9UCB1</accession>
<comment type="caution">
    <text evidence="1">The sequence shown here is derived from an EMBL/GenBank/DDBJ whole genome shotgun (WGS) entry which is preliminary data.</text>
</comment>
<organism evidence="1">
    <name type="scientific">marine sediment metagenome</name>
    <dbReference type="NCBI Taxonomy" id="412755"/>
    <lineage>
        <taxon>unclassified sequences</taxon>
        <taxon>metagenomes</taxon>
        <taxon>ecological metagenomes</taxon>
    </lineage>
</organism>
<sequence>MKINKVFSLIFLLVILTSCADTDKKIKFQESDKKNMILQENILSKEYLKTVEFKKHIYSKAFDTITEETTYEYESELWKNNKMIGGFVSSTYIHPISDLDDMDEYFLSYIAGHNFEEYISPDFRYERTFEIELPYREYRIYKAFKNDTLNVGLAFNVLKENKIIFTSVVTNDEFELVIEKLIEKINKI</sequence>
<dbReference type="AlphaFoldDB" id="A0A0F9UCB1"/>
<proteinExistence type="predicted"/>
<reference evidence="1" key="1">
    <citation type="journal article" date="2015" name="Nature">
        <title>Complex archaea that bridge the gap between prokaryotes and eukaryotes.</title>
        <authorList>
            <person name="Spang A."/>
            <person name="Saw J.H."/>
            <person name="Jorgensen S.L."/>
            <person name="Zaremba-Niedzwiedzka K."/>
            <person name="Martijn J."/>
            <person name="Lind A.E."/>
            <person name="van Eijk R."/>
            <person name="Schleper C."/>
            <person name="Guy L."/>
            <person name="Ettema T.J."/>
        </authorList>
    </citation>
    <scope>NUCLEOTIDE SEQUENCE</scope>
</reference>
<evidence type="ECO:0000313" key="1">
    <source>
        <dbReference type="EMBL" id="KKN89279.1"/>
    </source>
</evidence>
<name>A0A0F9UCB1_9ZZZZ</name>